<proteinExistence type="predicted"/>
<reference evidence="1 2" key="1">
    <citation type="journal article" date="2019" name="Nat. Med.">
        <title>A library of human gut bacterial isolates paired with longitudinal multiomics data enables mechanistic microbiome research.</title>
        <authorList>
            <person name="Poyet M."/>
            <person name="Groussin M."/>
            <person name="Gibbons S.M."/>
            <person name="Avila-Pacheco J."/>
            <person name="Jiang X."/>
            <person name="Kearney S.M."/>
            <person name="Perrotta A.R."/>
            <person name="Berdy B."/>
            <person name="Zhao S."/>
            <person name="Lieberman T.D."/>
            <person name="Swanson P.K."/>
            <person name="Smith M."/>
            <person name="Roesemann S."/>
            <person name="Alexander J.E."/>
            <person name="Rich S.A."/>
            <person name="Livny J."/>
            <person name="Vlamakis H."/>
            <person name="Clish C."/>
            <person name="Bullock K."/>
            <person name="Deik A."/>
            <person name="Scott J."/>
            <person name="Pierce K.A."/>
            <person name="Xavier R.J."/>
            <person name="Alm E.J."/>
        </authorList>
    </citation>
    <scope>NUCLEOTIDE SEQUENCE [LARGE SCALE GENOMIC DNA]</scope>
    <source>
        <strain evidence="1 2">BIOML-A10</strain>
    </source>
</reference>
<accession>A0A6L6LG53</accession>
<dbReference type="EMBL" id="WMZA01000006">
    <property type="protein sequence ID" value="MTR63724.1"/>
    <property type="molecule type" value="Genomic_DNA"/>
</dbReference>
<protein>
    <submittedName>
        <fullName evidence="1">Uncharacterized protein</fullName>
    </submittedName>
</protein>
<dbReference type="Proteomes" id="UP000462658">
    <property type="component" value="Unassembled WGS sequence"/>
</dbReference>
<sequence>MDDFTKEQMFESGYKNAMLSANIILGKVLDEIEEEERNESCSKTLEFAKERIKLAKEVCLEEFLGEEED</sequence>
<gene>
    <name evidence="1" type="ORF">GMC80_10450</name>
</gene>
<comment type="caution">
    <text evidence="1">The sequence shown here is derived from an EMBL/GenBank/DDBJ whole genome shotgun (WGS) entry which is preliminary data.</text>
</comment>
<organism evidence="1 2">
    <name type="scientific">Streptococcus parasanguinis</name>
    <dbReference type="NCBI Taxonomy" id="1318"/>
    <lineage>
        <taxon>Bacteria</taxon>
        <taxon>Bacillati</taxon>
        <taxon>Bacillota</taxon>
        <taxon>Bacilli</taxon>
        <taxon>Lactobacillales</taxon>
        <taxon>Streptococcaceae</taxon>
        <taxon>Streptococcus</taxon>
    </lineage>
</organism>
<name>A0A6L6LG53_STRPA</name>
<evidence type="ECO:0000313" key="1">
    <source>
        <dbReference type="EMBL" id="MTR63724.1"/>
    </source>
</evidence>
<evidence type="ECO:0000313" key="2">
    <source>
        <dbReference type="Proteomes" id="UP000462658"/>
    </source>
</evidence>
<dbReference type="RefSeq" id="WP_155168434.1">
    <property type="nucleotide sequence ID" value="NZ_WMYU01000009.1"/>
</dbReference>
<dbReference type="AlphaFoldDB" id="A0A6L6LG53"/>